<dbReference type="Gene3D" id="1.20.120.1870">
    <property type="entry name" value="Fic/DOC protein, Fido domain"/>
    <property type="match status" value="1"/>
</dbReference>
<evidence type="ECO:0000313" key="3">
    <source>
        <dbReference type="Proteomes" id="UP000249340"/>
    </source>
</evidence>
<dbReference type="EMBL" id="CP031264">
    <property type="protein sequence ID" value="AXI79856.1"/>
    <property type="molecule type" value="Genomic_DNA"/>
</dbReference>
<dbReference type="KEGG" id="stri:C7M71_023090"/>
<evidence type="ECO:0000313" key="2">
    <source>
        <dbReference type="EMBL" id="AXI79856.1"/>
    </source>
</evidence>
<organism evidence="2 3">
    <name type="scientific">Peterkaempfera bronchialis</name>
    <dbReference type="NCBI Taxonomy" id="2126346"/>
    <lineage>
        <taxon>Bacteria</taxon>
        <taxon>Bacillati</taxon>
        <taxon>Actinomycetota</taxon>
        <taxon>Actinomycetes</taxon>
        <taxon>Kitasatosporales</taxon>
        <taxon>Streptomycetaceae</taxon>
        <taxon>Peterkaempfera</taxon>
    </lineage>
</organism>
<reference evidence="3" key="1">
    <citation type="submission" date="2018-07" db="EMBL/GenBank/DDBJ databases">
        <title>Streptacidiphilus bronchialis DSM 106435 chromosome.</title>
        <authorList>
            <person name="Batra D."/>
            <person name="Gulvik C.A."/>
        </authorList>
    </citation>
    <scope>NUCLEOTIDE SEQUENCE [LARGE SCALE GENOMIC DNA]</scope>
    <source>
        <strain evidence="3">DSM 106435</strain>
    </source>
</reference>
<accession>A0A345T1K1</accession>
<protein>
    <submittedName>
        <fullName evidence="2">Fic family toxin-antitoxin system, toxin component</fullName>
    </submittedName>
</protein>
<evidence type="ECO:0000256" key="1">
    <source>
        <dbReference type="SAM" id="MobiDB-lite"/>
    </source>
</evidence>
<feature type="compositionally biased region" description="Acidic residues" evidence="1">
    <location>
        <begin position="126"/>
        <end position="154"/>
    </location>
</feature>
<name>A0A345T1K1_9ACTN</name>
<proteinExistence type="predicted"/>
<gene>
    <name evidence="2" type="ORF">C7M71_023090</name>
</gene>
<dbReference type="InterPro" id="IPR053737">
    <property type="entry name" value="Type_II_TA_Toxin"/>
</dbReference>
<feature type="region of interest" description="Disordered" evidence="1">
    <location>
        <begin position="122"/>
        <end position="154"/>
    </location>
</feature>
<dbReference type="AlphaFoldDB" id="A0A345T1K1"/>
<keyword evidence="3" id="KW-1185">Reference proteome</keyword>
<sequence length="154" mass="16562">MNVRVDLAWLLMMAEQYTPGDPQVTDYGSLLAAVARHQAEVFDIPVYPEPQDRAAALLHQLMRAPALERSNELFATAAAYAYLVAGGATVATTTREVRSLARAVREGRIGVVGIAERLAAWTVADPESESDDDEDADEDEDDDEEGGPDGDGEG</sequence>
<dbReference type="OrthoDB" id="4295590at2"/>
<dbReference type="Proteomes" id="UP000249340">
    <property type="component" value="Chromosome"/>
</dbReference>